<evidence type="ECO:0000313" key="2">
    <source>
        <dbReference type="EMBL" id="NNJ15833.1"/>
    </source>
</evidence>
<dbReference type="AlphaFoldDB" id="L1LY23"/>
<dbReference type="EMBL" id="AMWJ02000001">
    <property type="protein sequence ID" value="NNJ15833.1"/>
    <property type="molecule type" value="Genomic_DNA"/>
</dbReference>
<gene>
    <name evidence="2" type="ORF">CSV86_011610</name>
</gene>
<keyword evidence="3" id="KW-1185">Reference proteome</keyword>
<evidence type="ECO:0000256" key="1">
    <source>
        <dbReference type="SAM" id="MobiDB-lite"/>
    </source>
</evidence>
<protein>
    <submittedName>
        <fullName evidence="2">Uncharacterized protein</fullName>
    </submittedName>
</protein>
<comment type="caution">
    <text evidence="2">The sequence shown here is derived from an EMBL/GenBank/DDBJ whole genome shotgun (WGS) entry which is preliminary data.</text>
</comment>
<accession>L1LY23</accession>
<feature type="region of interest" description="Disordered" evidence="1">
    <location>
        <begin position="1"/>
        <end position="55"/>
    </location>
</feature>
<feature type="compositionally biased region" description="Acidic residues" evidence="1">
    <location>
        <begin position="30"/>
        <end position="41"/>
    </location>
</feature>
<sequence>MPDHDMPPGQLEPSRPQVEIPDEHDKAPDPDADPSLGDEQDEPRGVPASDPESGA</sequence>
<dbReference type="Proteomes" id="UP000010448">
    <property type="component" value="Unassembled WGS sequence"/>
</dbReference>
<name>L1LY23_9PSED</name>
<evidence type="ECO:0000313" key="3">
    <source>
        <dbReference type="Proteomes" id="UP000010448"/>
    </source>
</evidence>
<reference evidence="2 3" key="1">
    <citation type="journal article" date="2013" name="Genome Announc.">
        <title>Genome Sequence of Naphthalene-Degrading Soil Bacterium Pseudomonas putida CSV86.</title>
        <authorList>
            <person name="Phale P.S."/>
            <person name="Paliwal V."/>
            <person name="Raju S.C."/>
            <person name="Modak A."/>
            <person name="Purohit H.J."/>
        </authorList>
    </citation>
    <scope>NUCLEOTIDE SEQUENCE [LARGE SCALE GENOMIC DNA]</scope>
    <source>
        <strain evidence="2 3">CSV86</strain>
    </source>
</reference>
<dbReference type="RefSeq" id="WP_009402190.1">
    <property type="nucleotide sequence ID" value="NZ_AMWJ02000001.1"/>
</dbReference>
<proteinExistence type="predicted"/>
<organism evidence="2 3">
    <name type="scientific">Pseudomonas bharatica CSV86</name>
    <dbReference type="NCBI Taxonomy" id="1005395"/>
    <lineage>
        <taxon>Bacteria</taxon>
        <taxon>Pseudomonadati</taxon>
        <taxon>Pseudomonadota</taxon>
        <taxon>Gammaproteobacteria</taxon>
        <taxon>Pseudomonadales</taxon>
        <taxon>Pseudomonadaceae</taxon>
        <taxon>Pseudomonas</taxon>
        <taxon>Pseudomonas bharatica</taxon>
    </lineage>
</organism>